<dbReference type="Gene3D" id="1.20.120.430">
    <property type="entry name" value="tRNA modification GTPase MnmE domain 2"/>
    <property type="match status" value="2"/>
</dbReference>
<keyword evidence="5" id="KW-0547">Nucleotide-binding</keyword>
<evidence type="ECO:0000313" key="16">
    <source>
        <dbReference type="EMBL" id="NWH78094.1"/>
    </source>
</evidence>
<dbReference type="SUPFAM" id="SSF116878">
    <property type="entry name" value="TrmE connector domain"/>
    <property type="match status" value="1"/>
</dbReference>
<dbReference type="InterPro" id="IPR005225">
    <property type="entry name" value="Small_GTP-bd"/>
</dbReference>
<evidence type="ECO:0000256" key="7">
    <source>
        <dbReference type="ARBA" id="ARBA00022946"/>
    </source>
</evidence>
<dbReference type="InterPro" id="IPR025867">
    <property type="entry name" value="MnmE_helical"/>
</dbReference>
<keyword evidence="9" id="KW-0342">GTP-binding</keyword>
<evidence type="ECO:0000256" key="6">
    <source>
        <dbReference type="ARBA" id="ARBA00022801"/>
    </source>
</evidence>
<evidence type="ECO:0000256" key="4">
    <source>
        <dbReference type="ARBA" id="ARBA00022694"/>
    </source>
</evidence>
<keyword evidence="17" id="KW-1185">Reference proteome</keyword>
<dbReference type="InterPro" id="IPR027417">
    <property type="entry name" value="P-loop_NTPase"/>
</dbReference>
<dbReference type="Proteomes" id="UP000653271">
    <property type="component" value="Unassembled WGS sequence"/>
</dbReference>
<dbReference type="Pfam" id="PF10396">
    <property type="entry name" value="TrmE_N"/>
    <property type="match status" value="1"/>
</dbReference>
<dbReference type="Pfam" id="PF01926">
    <property type="entry name" value="MMR_HSR1"/>
    <property type="match status" value="1"/>
</dbReference>
<dbReference type="InterPro" id="IPR004520">
    <property type="entry name" value="GTPase_MnmE"/>
</dbReference>
<dbReference type="SUPFAM" id="SSF52540">
    <property type="entry name" value="P-loop containing nucleoside triphosphate hydrolases"/>
    <property type="match status" value="1"/>
</dbReference>
<feature type="non-terminal residue" evidence="16">
    <location>
        <position position="503"/>
    </location>
</feature>
<feature type="domain" description="TrmE-type G" evidence="15">
    <location>
        <begin position="257"/>
        <end position="425"/>
    </location>
</feature>
<dbReference type="FunFam" id="3.30.1360.120:FF:000007">
    <property type="entry name" value="tRNA modification GTPase GTPBP3, mitochondrial"/>
    <property type="match status" value="1"/>
</dbReference>
<evidence type="ECO:0000259" key="15">
    <source>
        <dbReference type="PROSITE" id="PS51709"/>
    </source>
</evidence>
<comment type="cofactor">
    <cofactor evidence="1">
        <name>K(+)</name>
        <dbReference type="ChEBI" id="CHEBI:29103"/>
    </cofactor>
</comment>
<sequence>AAAAGDTVFALSSGHGRCGVAVIRTSGPGSRGALQSLTGRPELPPPRVMALRRIRDPDTHETLDRGLVVWFPGPQSFTGEDCAELHVHGGPAVLSGVLRALGRLPGLRPAEPGEFTRRAFRRGKLDLTAAEGLGDLIHAQTEAQRRQALRQLDGDLGRLYGRWSETLTQALAHLEAYIDFSEDDAVEEEVLARGEAAGAVMGGQDPRPCCPPPSCHVSALVPTCPPHPAVDATVRALAQEIGTHLQDGRRGELLRGGVHAVIAGPPNVGKSSLLNLLCQRPAAIVSPVAGTTRDVVEVALNVAGYPLVLSDTAGLREATDPVEQEGVSRARERLKQADLVLAVLDAAAVPAEPAGLGAAVGSLLPPSAPPCILVLNKADLLGGGAGAALRDACAHGDPLPPTTLLSCKTGEGLDRLLELLARQLARLCGDPLSGSPSLTQSRHSGHLGECATELARYEPERRRDLAVAAERLRLARRHLGRITGHVGAEEVLDIIFRDFCVGK</sequence>
<evidence type="ECO:0000256" key="8">
    <source>
        <dbReference type="ARBA" id="ARBA00023128"/>
    </source>
</evidence>
<protein>
    <recommendedName>
        <fullName evidence="12">5-taurinomethyluridine-[tRNA] synthase subunit GTPB3, mitochondrial</fullName>
    </recommendedName>
    <alternativeName>
        <fullName evidence="14">GTP-binding protein 3</fullName>
    </alternativeName>
    <alternativeName>
        <fullName evidence="13">tRNA modification GTPase GTPBP3, mitochondrial</fullName>
    </alternativeName>
</protein>
<evidence type="ECO:0000256" key="14">
    <source>
        <dbReference type="ARBA" id="ARBA00081428"/>
    </source>
</evidence>
<comment type="function">
    <text evidence="11">GTPase component of the GTPBP3-MTO1 complex that catalyzes the 5-taurinomethyluridine (taum(5)U) modification at the 34th wobble position (U34) of mitochondrial tRNAs (mt-tRNAs), which plays a role in mt-tRNA decoding and mitochondrial translation. Taum(5)U formation on mammalian mt-tRNA requires the presence of both GTPBP3-mediated GTPase activity and MTO1 catalytic activity.</text>
</comment>
<dbReference type="PANTHER" id="PTHR42714:SF2">
    <property type="entry name" value="TRNA MODIFICATION GTPASE GTPBP3, MITOCHONDRIAL"/>
    <property type="match status" value="1"/>
</dbReference>
<dbReference type="CDD" id="cd14858">
    <property type="entry name" value="TrmE_N"/>
    <property type="match status" value="1"/>
</dbReference>
<dbReference type="GO" id="GO:0005525">
    <property type="term" value="F:GTP binding"/>
    <property type="evidence" value="ECO:0007669"/>
    <property type="project" value="UniProtKB-KW"/>
</dbReference>
<dbReference type="Pfam" id="PF12631">
    <property type="entry name" value="MnmE_helical"/>
    <property type="match status" value="1"/>
</dbReference>
<dbReference type="PANTHER" id="PTHR42714">
    <property type="entry name" value="TRNA MODIFICATION GTPASE GTPBP3"/>
    <property type="match status" value="1"/>
</dbReference>
<dbReference type="InterPro" id="IPR006073">
    <property type="entry name" value="GTP-bd"/>
</dbReference>
<organism evidence="16 17">
    <name type="scientific">Piaya cayana</name>
    <name type="common">Common squirrel cuckoo</name>
    <dbReference type="NCBI Taxonomy" id="33601"/>
    <lineage>
        <taxon>Eukaryota</taxon>
        <taxon>Metazoa</taxon>
        <taxon>Chordata</taxon>
        <taxon>Craniata</taxon>
        <taxon>Vertebrata</taxon>
        <taxon>Euteleostomi</taxon>
        <taxon>Archelosauria</taxon>
        <taxon>Archosauria</taxon>
        <taxon>Dinosauria</taxon>
        <taxon>Saurischia</taxon>
        <taxon>Theropoda</taxon>
        <taxon>Coelurosauria</taxon>
        <taxon>Aves</taxon>
        <taxon>Neognathae</taxon>
        <taxon>Neoaves</taxon>
        <taxon>Otidimorphae</taxon>
        <taxon>Cuculiformes</taxon>
        <taxon>Coccyzidae</taxon>
        <taxon>Piaya</taxon>
    </lineage>
</organism>
<comment type="catalytic activity">
    <reaction evidence="10">
        <text>GTP + H2O = GDP + phosphate + H(+)</text>
        <dbReference type="Rhea" id="RHEA:19669"/>
        <dbReference type="ChEBI" id="CHEBI:15377"/>
        <dbReference type="ChEBI" id="CHEBI:15378"/>
        <dbReference type="ChEBI" id="CHEBI:37565"/>
        <dbReference type="ChEBI" id="CHEBI:43474"/>
        <dbReference type="ChEBI" id="CHEBI:58189"/>
    </reaction>
    <physiologicalReaction direction="left-to-right" evidence="10">
        <dbReference type="Rhea" id="RHEA:19670"/>
    </physiologicalReaction>
</comment>
<dbReference type="GO" id="GO:0005739">
    <property type="term" value="C:mitochondrion"/>
    <property type="evidence" value="ECO:0007669"/>
    <property type="project" value="UniProtKB-SubCell"/>
</dbReference>
<dbReference type="AlphaFoldDB" id="A0A850X8G1"/>
<dbReference type="PROSITE" id="PS51709">
    <property type="entry name" value="G_TRME"/>
    <property type="match status" value="1"/>
</dbReference>
<evidence type="ECO:0000256" key="13">
    <source>
        <dbReference type="ARBA" id="ARBA00077869"/>
    </source>
</evidence>
<dbReference type="NCBIfam" id="TIGR00231">
    <property type="entry name" value="small_GTP"/>
    <property type="match status" value="1"/>
</dbReference>
<evidence type="ECO:0000256" key="5">
    <source>
        <dbReference type="ARBA" id="ARBA00022741"/>
    </source>
</evidence>
<evidence type="ECO:0000256" key="1">
    <source>
        <dbReference type="ARBA" id="ARBA00001958"/>
    </source>
</evidence>
<dbReference type="EMBL" id="WAAB01017161">
    <property type="protein sequence ID" value="NWH78094.1"/>
    <property type="molecule type" value="Genomic_DNA"/>
</dbReference>
<keyword evidence="4" id="KW-0819">tRNA processing</keyword>
<dbReference type="CDD" id="cd04164">
    <property type="entry name" value="trmE"/>
    <property type="match status" value="1"/>
</dbReference>
<dbReference type="FunFam" id="3.40.50.300:FF:000924">
    <property type="entry name" value="tRNA modification GTPase GTPBP3, mitochondrial"/>
    <property type="match status" value="1"/>
</dbReference>
<dbReference type="GO" id="GO:0002098">
    <property type="term" value="P:tRNA wobble uridine modification"/>
    <property type="evidence" value="ECO:0007669"/>
    <property type="project" value="TreeGrafter"/>
</dbReference>
<feature type="non-terminal residue" evidence="16">
    <location>
        <position position="1"/>
    </location>
</feature>
<dbReference type="Gene3D" id="3.30.1360.120">
    <property type="entry name" value="Probable tRNA modification gtpase trme, domain 1"/>
    <property type="match status" value="1"/>
</dbReference>
<dbReference type="GO" id="GO:0030488">
    <property type="term" value="P:tRNA methylation"/>
    <property type="evidence" value="ECO:0007669"/>
    <property type="project" value="TreeGrafter"/>
</dbReference>
<gene>
    <name evidence="16" type="primary">Gtpbp3</name>
    <name evidence="16" type="ORF">PIACAY_R14314</name>
</gene>
<reference evidence="16" key="1">
    <citation type="submission" date="2019-09" db="EMBL/GenBank/DDBJ databases">
        <title>Bird 10,000 Genomes (B10K) Project - Family phase.</title>
        <authorList>
            <person name="Zhang G."/>
        </authorList>
    </citation>
    <scope>NUCLEOTIDE SEQUENCE</scope>
    <source>
        <strain evidence="16">B10K-DU-008-47</strain>
        <tissue evidence="16">Mixed tissue sample</tissue>
    </source>
</reference>
<comment type="subcellular location">
    <subcellularLocation>
        <location evidence="2">Mitochondrion</location>
    </subcellularLocation>
</comment>
<keyword evidence="6" id="KW-0378">Hydrolase</keyword>
<keyword evidence="7" id="KW-0809">Transit peptide</keyword>
<name>A0A850X8G1_PIACA</name>
<dbReference type="InterPro" id="IPR031168">
    <property type="entry name" value="G_TrmE"/>
</dbReference>
<dbReference type="OrthoDB" id="188276at2759"/>
<keyword evidence="8" id="KW-0496">Mitochondrion</keyword>
<dbReference type="HAMAP" id="MF_00379">
    <property type="entry name" value="GTPase_MnmE"/>
    <property type="match status" value="1"/>
</dbReference>
<dbReference type="InterPro" id="IPR027368">
    <property type="entry name" value="MnmE_dom2"/>
</dbReference>
<dbReference type="Gene3D" id="3.40.50.300">
    <property type="entry name" value="P-loop containing nucleotide triphosphate hydrolases"/>
    <property type="match status" value="1"/>
</dbReference>
<evidence type="ECO:0000256" key="9">
    <source>
        <dbReference type="ARBA" id="ARBA00023134"/>
    </source>
</evidence>
<comment type="caution">
    <text evidence="16">The sequence shown here is derived from an EMBL/GenBank/DDBJ whole genome shotgun (WGS) entry which is preliminary data.</text>
</comment>
<proteinExistence type="inferred from homology"/>
<dbReference type="InterPro" id="IPR027266">
    <property type="entry name" value="TrmE/GcvT-like"/>
</dbReference>
<evidence type="ECO:0000256" key="3">
    <source>
        <dbReference type="ARBA" id="ARBA00011043"/>
    </source>
</evidence>
<dbReference type="GO" id="GO:0003924">
    <property type="term" value="F:GTPase activity"/>
    <property type="evidence" value="ECO:0007669"/>
    <property type="project" value="InterPro"/>
</dbReference>
<evidence type="ECO:0000256" key="12">
    <source>
        <dbReference type="ARBA" id="ARBA00069806"/>
    </source>
</evidence>
<evidence type="ECO:0000313" key="17">
    <source>
        <dbReference type="Proteomes" id="UP000653271"/>
    </source>
</evidence>
<dbReference type="InterPro" id="IPR018948">
    <property type="entry name" value="GTP-bd_TrmE_N"/>
</dbReference>
<dbReference type="GO" id="GO:0070900">
    <property type="term" value="P:mitochondrial tRNA modification"/>
    <property type="evidence" value="ECO:0007669"/>
    <property type="project" value="UniProtKB-ARBA"/>
</dbReference>
<accession>A0A850X8G1</accession>
<evidence type="ECO:0000256" key="10">
    <source>
        <dbReference type="ARBA" id="ARBA00049117"/>
    </source>
</evidence>
<comment type="similarity">
    <text evidence="3">Belongs to the TRAFAC class TrmE-Era-EngA-EngB-Septin-like GTPase superfamily. TrmE GTPase family.</text>
</comment>
<evidence type="ECO:0000256" key="2">
    <source>
        <dbReference type="ARBA" id="ARBA00004173"/>
    </source>
</evidence>
<evidence type="ECO:0000256" key="11">
    <source>
        <dbReference type="ARBA" id="ARBA00059757"/>
    </source>
</evidence>